<proteinExistence type="predicted"/>
<organism evidence="2">
    <name type="scientific">mine drainage metagenome</name>
    <dbReference type="NCBI Taxonomy" id="410659"/>
    <lineage>
        <taxon>unclassified sequences</taxon>
        <taxon>metagenomes</taxon>
        <taxon>ecological metagenomes</taxon>
    </lineage>
</organism>
<dbReference type="Gene3D" id="3.30.2310.20">
    <property type="entry name" value="RelE-like"/>
    <property type="match status" value="1"/>
</dbReference>
<reference evidence="2" key="1">
    <citation type="submission" date="2016-10" db="EMBL/GenBank/DDBJ databases">
        <title>Sequence of Gallionella enrichment culture.</title>
        <authorList>
            <person name="Poehlein A."/>
            <person name="Muehling M."/>
            <person name="Daniel R."/>
        </authorList>
    </citation>
    <scope>NUCLEOTIDE SEQUENCE</scope>
</reference>
<evidence type="ECO:0000313" key="2">
    <source>
        <dbReference type="EMBL" id="OIQ65646.1"/>
    </source>
</evidence>
<protein>
    <submittedName>
        <fullName evidence="2">Toxin RelE3</fullName>
    </submittedName>
</protein>
<dbReference type="EMBL" id="MLJW01007160">
    <property type="protein sequence ID" value="OIQ65646.1"/>
    <property type="molecule type" value="Genomic_DNA"/>
</dbReference>
<dbReference type="InterPro" id="IPR035093">
    <property type="entry name" value="RelE/ParE_toxin_dom_sf"/>
</dbReference>
<gene>
    <name evidence="2" type="primary">relE3_4</name>
    <name evidence="2" type="ORF">GALL_527920</name>
</gene>
<dbReference type="Pfam" id="PF05016">
    <property type="entry name" value="ParE_toxin"/>
    <property type="match status" value="1"/>
</dbReference>
<comment type="caution">
    <text evidence="2">The sequence shown here is derived from an EMBL/GenBank/DDBJ whole genome shotgun (WGS) entry which is preliminary data.</text>
</comment>
<keyword evidence="1" id="KW-1277">Toxin-antitoxin system</keyword>
<name>A0A1J5P3B3_9ZZZZ</name>
<sequence>MIELVYTEQALVDLERLTDFLLKTDPQGAQDTAILVFEALEILVQHPEIGRKVHFGQRELVISRGRTGYLALYRFLPHIDRILVLALRHQRESGYKGL</sequence>
<evidence type="ECO:0000256" key="1">
    <source>
        <dbReference type="ARBA" id="ARBA00022649"/>
    </source>
</evidence>
<accession>A0A1J5P3B3</accession>
<dbReference type="InterPro" id="IPR007712">
    <property type="entry name" value="RelE/ParE_toxin"/>
</dbReference>
<dbReference type="AlphaFoldDB" id="A0A1J5P3B3"/>